<dbReference type="AlphaFoldDB" id="A0ABC7ZGM8"/>
<accession>A0ABC7ZGM8</accession>
<dbReference type="EMBL" id="CP002953">
    <property type="protein sequence ID" value="AFF20693.1"/>
    <property type="molecule type" value="Genomic_DNA"/>
</dbReference>
<evidence type="ECO:0008006" key="3">
    <source>
        <dbReference type="Google" id="ProtNLM"/>
    </source>
</evidence>
<sequence>MLNKTSVWWDCYKNKYKDQKIKQAKNIQAILQAKERYLNRFFKISYNQGFKNNPKKEFEHARKVD</sequence>
<reference evidence="1 2" key="1">
    <citation type="submission" date="2011-07" db="EMBL/GenBank/DDBJ databases">
        <authorList>
            <person name="Bertoli M.T."/>
            <person name="Kersulyte D."/>
            <person name="Pascasio M.A."/>
            <person name="Berg D.E."/>
        </authorList>
    </citation>
    <scope>NUCLEOTIDE SEQUENCE [LARGE SCALE GENOMIC DNA]</scope>
    <source>
        <strain evidence="1 2">ELS37</strain>
    </source>
</reference>
<gene>
    <name evidence="1" type="ORF">HPELS_05845</name>
</gene>
<protein>
    <recommendedName>
        <fullName evidence="3">Transposase</fullName>
    </recommendedName>
</protein>
<dbReference type="Proteomes" id="UP000007885">
    <property type="component" value="Chromosome"/>
</dbReference>
<evidence type="ECO:0000313" key="1">
    <source>
        <dbReference type="EMBL" id="AFF20693.1"/>
    </source>
</evidence>
<organism evidence="1 2">
    <name type="scientific">Helicobacter pylori ELS37</name>
    <dbReference type="NCBI Taxonomy" id="1055527"/>
    <lineage>
        <taxon>Bacteria</taxon>
        <taxon>Pseudomonadati</taxon>
        <taxon>Campylobacterota</taxon>
        <taxon>Epsilonproteobacteria</taxon>
        <taxon>Campylobacterales</taxon>
        <taxon>Helicobacteraceae</taxon>
        <taxon>Helicobacter</taxon>
    </lineage>
</organism>
<dbReference type="KEGG" id="hpe:HPELS_05845"/>
<evidence type="ECO:0000313" key="2">
    <source>
        <dbReference type="Proteomes" id="UP000007885"/>
    </source>
</evidence>
<name>A0ABC7ZGM8_HELPX</name>
<proteinExistence type="predicted"/>